<feature type="transmembrane region" description="Helical" evidence="1">
    <location>
        <begin position="6"/>
        <end position="34"/>
    </location>
</feature>
<evidence type="ECO:0000313" key="2">
    <source>
        <dbReference type="EMBL" id="SDO85869.1"/>
    </source>
</evidence>
<organism evidence="2 3">
    <name type="scientific">Selenomonas ruminantium</name>
    <dbReference type="NCBI Taxonomy" id="971"/>
    <lineage>
        <taxon>Bacteria</taxon>
        <taxon>Bacillati</taxon>
        <taxon>Bacillota</taxon>
        <taxon>Negativicutes</taxon>
        <taxon>Selenomonadales</taxon>
        <taxon>Selenomonadaceae</taxon>
        <taxon>Selenomonas</taxon>
    </lineage>
</organism>
<protein>
    <submittedName>
        <fullName evidence="2">Uncharacterized protein</fullName>
    </submittedName>
</protein>
<proteinExistence type="predicted"/>
<gene>
    <name evidence="2" type="ORF">SAMN05216366_102110</name>
</gene>
<keyword evidence="1" id="KW-1133">Transmembrane helix</keyword>
<evidence type="ECO:0000256" key="1">
    <source>
        <dbReference type="SAM" id="Phobius"/>
    </source>
</evidence>
<sequence>MTDYYIGIIVGGLIGYGLSLLTMLFVWSLCVVSAKADRRADNGK</sequence>
<dbReference type="AlphaFoldDB" id="A0A1H0MZG1"/>
<dbReference type="RefSeq" id="WP_256324569.1">
    <property type="nucleotide sequence ID" value="NZ_FNJQ01000002.1"/>
</dbReference>
<dbReference type="EMBL" id="FNJQ01000002">
    <property type="protein sequence ID" value="SDO85869.1"/>
    <property type="molecule type" value="Genomic_DNA"/>
</dbReference>
<name>A0A1H0MZG1_SELRU</name>
<dbReference type="Proteomes" id="UP000182412">
    <property type="component" value="Unassembled WGS sequence"/>
</dbReference>
<keyword evidence="1" id="KW-0472">Membrane</keyword>
<evidence type="ECO:0000313" key="3">
    <source>
        <dbReference type="Proteomes" id="UP000182412"/>
    </source>
</evidence>
<keyword evidence="1" id="KW-0812">Transmembrane</keyword>
<reference evidence="2 3" key="1">
    <citation type="submission" date="2016-10" db="EMBL/GenBank/DDBJ databases">
        <authorList>
            <person name="de Groot N.N."/>
        </authorList>
    </citation>
    <scope>NUCLEOTIDE SEQUENCE [LARGE SCALE GENOMIC DNA]</scope>
    <source>
        <strain evidence="2 3">S137</strain>
    </source>
</reference>
<accession>A0A1H0MZG1</accession>